<keyword evidence="7" id="KW-1185">Reference proteome</keyword>
<dbReference type="PANTHER" id="PTHR35005">
    <property type="entry name" value="3-DEHYDRO-SCYLLO-INOSOSE HYDROLASE"/>
    <property type="match status" value="1"/>
</dbReference>
<dbReference type="InterPro" id="IPR024087">
    <property type="entry name" value="Creatininase-like_sf"/>
</dbReference>
<dbReference type="SUPFAM" id="SSF102215">
    <property type="entry name" value="Creatininase"/>
    <property type="match status" value="1"/>
</dbReference>
<evidence type="ECO:0000256" key="3">
    <source>
        <dbReference type="ARBA" id="ARBA00022801"/>
    </source>
</evidence>
<evidence type="ECO:0000256" key="4">
    <source>
        <dbReference type="ARBA" id="ARBA00022833"/>
    </source>
</evidence>
<dbReference type="InterPro" id="IPR003785">
    <property type="entry name" value="Creatininase/forma_Hydrolase"/>
</dbReference>
<sequence>MGPLPSRRWRDLRWTDFAALPAATIAILPVAAIEQHGPHLPVSTDTAINEALVDRALARLPAELPVLVLPTQAIGSSAEHLRFPGTLTAEPETLIALWTQIGESVARAGIRRLVLFNSHGGQPQLLDIVARRLRARCRMLAVACTWFRLGLPDGVVDAAEARHGIHAGQVETAAMLALAPHLVDMAQARDFASAWLARAAGCTVLEPEGITGFGWETQDLHPAGAVGDATRATPADGDRILDHAAARLAALLAELHGFDLDTWLRDAPAAD</sequence>
<proteinExistence type="inferred from homology"/>
<evidence type="ECO:0000256" key="1">
    <source>
        <dbReference type="ARBA" id="ARBA00001947"/>
    </source>
</evidence>
<evidence type="ECO:0000313" key="7">
    <source>
        <dbReference type="Proteomes" id="UP000697995"/>
    </source>
</evidence>
<dbReference type="Gene3D" id="3.40.50.10310">
    <property type="entry name" value="Creatininase"/>
    <property type="match status" value="1"/>
</dbReference>
<dbReference type="RefSeq" id="WP_133223115.1">
    <property type="nucleotide sequence ID" value="NZ_NRSG01000413.1"/>
</dbReference>
<dbReference type="PANTHER" id="PTHR35005:SF1">
    <property type="entry name" value="2-AMINO-5-FORMYLAMINO-6-RIBOSYLAMINOPYRIMIDIN-4(3H)-ONE 5'-MONOPHOSPHATE DEFORMYLASE"/>
    <property type="match status" value="1"/>
</dbReference>
<keyword evidence="4" id="KW-0862">Zinc</keyword>
<evidence type="ECO:0000256" key="2">
    <source>
        <dbReference type="ARBA" id="ARBA00022723"/>
    </source>
</evidence>
<dbReference type="Proteomes" id="UP000697995">
    <property type="component" value="Unassembled WGS sequence"/>
</dbReference>
<gene>
    <name evidence="6" type="ORF">CKO45_27575</name>
</gene>
<name>A0ABS1D649_9PROT</name>
<keyword evidence="3" id="KW-0378">Hydrolase</keyword>
<comment type="similarity">
    <text evidence="5">Belongs to the creatininase superfamily.</text>
</comment>
<reference evidence="6 7" key="1">
    <citation type="journal article" date="2020" name="Microorganisms">
        <title>Osmotic Adaptation and Compatible Solute Biosynthesis of Phototrophic Bacteria as Revealed from Genome Analyses.</title>
        <authorList>
            <person name="Imhoff J.F."/>
            <person name="Rahn T."/>
            <person name="Kunzel S."/>
            <person name="Keller A."/>
            <person name="Neulinger S.C."/>
        </authorList>
    </citation>
    <scope>NUCLEOTIDE SEQUENCE [LARGE SCALE GENOMIC DNA]</scope>
    <source>
        <strain evidence="6 7">DSM 15382</strain>
    </source>
</reference>
<comment type="cofactor">
    <cofactor evidence="1">
        <name>Zn(2+)</name>
        <dbReference type="ChEBI" id="CHEBI:29105"/>
    </cofactor>
</comment>
<evidence type="ECO:0000256" key="5">
    <source>
        <dbReference type="ARBA" id="ARBA00024029"/>
    </source>
</evidence>
<accession>A0ABS1D649</accession>
<comment type="caution">
    <text evidence="6">The sequence shown here is derived from an EMBL/GenBank/DDBJ whole genome shotgun (WGS) entry which is preliminary data.</text>
</comment>
<evidence type="ECO:0000313" key="6">
    <source>
        <dbReference type="EMBL" id="MBK1661956.1"/>
    </source>
</evidence>
<keyword evidence="2" id="KW-0479">Metal-binding</keyword>
<dbReference type="Pfam" id="PF02633">
    <property type="entry name" value="Creatininase"/>
    <property type="match status" value="1"/>
</dbReference>
<protein>
    <submittedName>
        <fullName evidence="6">Creatininase</fullName>
    </submittedName>
</protein>
<dbReference type="EMBL" id="NRSG01000413">
    <property type="protein sequence ID" value="MBK1661956.1"/>
    <property type="molecule type" value="Genomic_DNA"/>
</dbReference>
<organism evidence="6 7">
    <name type="scientific">Paracraurococcus ruber</name>
    <dbReference type="NCBI Taxonomy" id="77675"/>
    <lineage>
        <taxon>Bacteria</taxon>
        <taxon>Pseudomonadati</taxon>
        <taxon>Pseudomonadota</taxon>
        <taxon>Alphaproteobacteria</taxon>
        <taxon>Acetobacterales</taxon>
        <taxon>Roseomonadaceae</taxon>
        <taxon>Paracraurococcus</taxon>
    </lineage>
</organism>